<accession>A0A849BNS4</accession>
<dbReference type="EMBL" id="JABELX010000001">
    <property type="protein sequence ID" value="NNH68362.1"/>
    <property type="molecule type" value="Genomic_DNA"/>
</dbReference>
<feature type="domain" description="Carrier" evidence="1">
    <location>
        <begin position="1"/>
        <end position="79"/>
    </location>
</feature>
<name>A0A849BNS4_9NOCA</name>
<sequence>MNAETVEAALVVAFATRLALDPAEVEPDQAIVDLPGIDSLAMLRVIVDVETVLGIQVPDDTAYAATTVRQLAKLIAEQA</sequence>
<evidence type="ECO:0000259" key="1">
    <source>
        <dbReference type="PROSITE" id="PS50075"/>
    </source>
</evidence>
<dbReference type="SUPFAM" id="SSF47336">
    <property type="entry name" value="ACP-like"/>
    <property type="match status" value="1"/>
</dbReference>
<comment type="caution">
    <text evidence="2">The sequence shown here is derived from an EMBL/GenBank/DDBJ whole genome shotgun (WGS) entry which is preliminary data.</text>
</comment>
<dbReference type="InterPro" id="IPR009081">
    <property type="entry name" value="PP-bd_ACP"/>
</dbReference>
<reference evidence="2 3" key="1">
    <citation type="submission" date="2020-05" db="EMBL/GenBank/DDBJ databases">
        <title>MicrobeNet Type strains.</title>
        <authorList>
            <person name="Nicholson A.C."/>
        </authorList>
    </citation>
    <scope>NUCLEOTIDE SEQUENCE [LARGE SCALE GENOMIC DNA]</scope>
    <source>
        <strain evidence="2 3">JCM 3224</strain>
    </source>
</reference>
<proteinExistence type="predicted"/>
<protein>
    <submittedName>
        <fullName evidence="2">Acyl carrier protein</fullName>
    </submittedName>
</protein>
<dbReference type="PROSITE" id="PS50075">
    <property type="entry name" value="CARRIER"/>
    <property type="match status" value="1"/>
</dbReference>
<dbReference type="Gene3D" id="1.10.1200.10">
    <property type="entry name" value="ACP-like"/>
    <property type="match status" value="1"/>
</dbReference>
<dbReference type="Pfam" id="PF00550">
    <property type="entry name" value="PP-binding"/>
    <property type="match status" value="1"/>
</dbReference>
<gene>
    <name evidence="2" type="ORF">HLB23_00430</name>
</gene>
<dbReference type="Proteomes" id="UP000586827">
    <property type="component" value="Unassembled WGS sequence"/>
</dbReference>
<dbReference type="RefSeq" id="WP_067527337.1">
    <property type="nucleotide sequence ID" value="NZ_JABELX010000001.1"/>
</dbReference>
<evidence type="ECO:0000313" key="2">
    <source>
        <dbReference type="EMBL" id="NNH68362.1"/>
    </source>
</evidence>
<dbReference type="AlphaFoldDB" id="A0A849BNS4"/>
<keyword evidence="3" id="KW-1185">Reference proteome</keyword>
<dbReference type="InterPro" id="IPR036736">
    <property type="entry name" value="ACP-like_sf"/>
</dbReference>
<organism evidence="2 3">
    <name type="scientific">Nocardia uniformis</name>
    <dbReference type="NCBI Taxonomy" id="53432"/>
    <lineage>
        <taxon>Bacteria</taxon>
        <taxon>Bacillati</taxon>
        <taxon>Actinomycetota</taxon>
        <taxon>Actinomycetes</taxon>
        <taxon>Mycobacteriales</taxon>
        <taxon>Nocardiaceae</taxon>
        <taxon>Nocardia</taxon>
    </lineage>
</organism>
<evidence type="ECO:0000313" key="3">
    <source>
        <dbReference type="Proteomes" id="UP000586827"/>
    </source>
</evidence>